<comment type="similarity">
    <text evidence="1">Belongs to the metallo-beta-lactamase superfamily. Class-B beta-lactamase family.</text>
</comment>
<dbReference type="CDD" id="cd16282">
    <property type="entry name" value="metallo-hydrolase-like_MBL-fold"/>
    <property type="match status" value="1"/>
</dbReference>
<dbReference type="PANTHER" id="PTHR42951:SF4">
    <property type="entry name" value="ACYL-COENZYME A THIOESTERASE MBLAC2"/>
    <property type="match status" value="1"/>
</dbReference>
<dbReference type="KEGG" id="acru:HHL28_01615"/>
<evidence type="ECO:0000313" key="4">
    <source>
        <dbReference type="EMBL" id="QJE71975.1"/>
    </source>
</evidence>
<feature type="signal peptide" evidence="2">
    <location>
        <begin position="1"/>
        <end position="20"/>
    </location>
</feature>
<dbReference type="InterPro" id="IPR050855">
    <property type="entry name" value="NDM-1-like"/>
</dbReference>
<dbReference type="InterPro" id="IPR036866">
    <property type="entry name" value="RibonucZ/Hydroxyglut_hydro"/>
</dbReference>
<reference evidence="4" key="1">
    <citation type="submission" date="2020-04" db="EMBL/GenBank/DDBJ databases">
        <title>A desert anoxygenic phototrophic bacterium fixes CO2 using RubisCO under aerobic conditions.</title>
        <authorList>
            <person name="Tang K."/>
        </authorList>
    </citation>
    <scope>NUCLEOTIDE SEQUENCE [LARGE SCALE GENOMIC DNA]</scope>
    <source>
        <strain evidence="4">MIMtkB3</strain>
    </source>
</reference>
<sequence>MPRLALTLLLLLLLPGPAWAVEPLPVTEVAPGVFVHRGVHEESGPANGGDIANIGFVVGRDAVAVVDSGGTPGIARRLLAAVRAKTDRPVRYVINTHMHPDHVLGNGALAGEGVTFAGHANLPAALSARFETYVSRAKDHLGEAPVLVLPTLLVKDRAEIDLGGRVLDLAAHPTAHTNNDLTVLDRQTGTLWAGDLLFRERHPSLDGSVKGWLALLDRLVTVQATQVIPGHGPVAEWPEAVEPLRAYLAQVVGEVRALQKEGVGIAHAVPRVAVEAKTRWELWETYHPQLVTAAYAELEWE</sequence>
<organism evidence="4 5">
    <name type="scientific">Aerophototrophica crusticola</name>
    <dbReference type="NCBI Taxonomy" id="1709002"/>
    <lineage>
        <taxon>Bacteria</taxon>
        <taxon>Pseudomonadati</taxon>
        <taxon>Pseudomonadota</taxon>
        <taxon>Alphaproteobacteria</taxon>
        <taxon>Rhodospirillales</taxon>
        <taxon>Rhodospirillaceae</taxon>
        <taxon>Aerophototrophica</taxon>
    </lineage>
</organism>
<dbReference type="GO" id="GO:0017001">
    <property type="term" value="P:antibiotic catabolic process"/>
    <property type="evidence" value="ECO:0007669"/>
    <property type="project" value="UniProtKB-ARBA"/>
</dbReference>
<evidence type="ECO:0000256" key="2">
    <source>
        <dbReference type="SAM" id="SignalP"/>
    </source>
</evidence>
<protein>
    <submittedName>
        <fullName evidence="4">Quinoprotein relay system zinc metallohydrolase 2</fullName>
    </submittedName>
</protein>
<dbReference type="PANTHER" id="PTHR42951">
    <property type="entry name" value="METALLO-BETA-LACTAMASE DOMAIN-CONTAINING"/>
    <property type="match status" value="1"/>
</dbReference>
<dbReference type="SMART" id="SM00849">
    <property type="entry name" value="Lactamase_B"/>
    <property type="match status" value="1"/>
</dbReference>
<feature type="chain" id="PRO_5032648152" evidence="2">
    <location>
        <begin position="21"/>
        <end position="301"/>
    </location>
</feature>
<dbReference type="Proteomes" id="UP000501891">
    <property type="component" value="Chromosome"/>
</dbReference>
<proteinExistence type="inferred from homology"/>
<keyword evidence="2" id="KW-0732">Signal</keyword>
<dbReference type="SUPFAM" id="SSF56281">
    <property type="entry name" value="Metallo-hydrolase/oxidoreductase"/>
    <property type="match status" value="1"/>
</dbReference>
<evidence type="ECO:0000259" key="3">
    <source>
        <dbReference type="SMART" id="SM00849"/>
    </source>
</evidence>
<evidence type="ECO:0000313" key="5">
    <source>
        <dbReference type="Proteomes" id="UP000501891"/>
    </source>
</evidence>
<dbReference type="Gene3D" id="3.60.15.10">
    <property type="entry name" value="Ribonuclease Z/Hydroxyacylglutathione hydrolase-like"/>
    <property type="match status" value="1"/>
</dbReference>
<dbReference type="InterPro" id="IPR030829">
    <property type="entry name" value="SoxH-rel_PQQ_2"/>
</dbReference>
<evidence type="ECO:0000256" key="1">
    <source>
        <dbReference type="ARBA" id="ARBA00005250"/>
    </source>
</evidence>
<dbReference type="GO" id="GO:0016787">
    <property type="term" value="F:hydrolase activity"/>
    <property type="evidence" value="ECO:0007669"/>
    <property type="project" value="UniProtKB-KW"/>
</dbReference>
<dbReference type="AlphaFoldDB" id="A0A858R3K2"/>
<name>A0A858R3K2_9PROT</name>
<dbReference type="Pfam" id="PF00753">
    <property type="entry name" value="Lactamase_B"/>
    <property type="match status" value="1"/>
</dbReference>
<dbReference type="InterPro" id="IPR001279">
    <property type="entry name" value="Metallo-B-lactamas"/>
</dbReference>
<accession>A0A858R3K2</accession>
<feature type="domain" description="Metallo-beta-lactamase" evidence="3">
    <location>
        <begin position="51"/>
        <end position="231"/>
    </location>
</feature>
<keyword evidence="5" id="KW-1185">Reference proteome</keyword>
<dbReference type="EMBL" id="CP051775">
    <property type="protein sequence ID" value="QJE71975.1"/>
    <property type="molecule type" value="Genomic_DNA"/>
</dbReference>
<dbReference type="NCBIfam" id="TIGR04559">
    <property type="entry name" value="SoxH_rel_PQQ_2"/>
    <property type="match status" value="1"/>
</dbReference>
<gene>
    <name evidence="4" type="ORF">HHL28_01615</name>
</gene>